<dbReference type="SUPFAM" id="SSF57850">
    <property type="entry name" value="RING/U-box"/>
    <property type="match status" value="1"/>
</dbReference>
<name>A0A3S2MMP8_ORYJA</name>
<dbReference type="AlphaFoldDB" id="A0A3S2MMP8"/>
<feature type="domain" description="RING-type" evidence="5">
    <location>
        <begin position="12"/>
        <end position="50"/>
    </location>
</feature>
<dbReference type="SMART" id="SM00336">
    <property type="entry name" value="BBOX"/>
    <property type="match status" value="1"/>
</dbReference>
<evidence type="ECO:0000259" key="6">
    <source>
        <dbReference type="PROSITE" id="PS50119"/>
    </source>
</evidence>
<sequence>MASFFSFDDLICSICLNIFTEPVTLLCGHSFCRECITTFLSSQQSCPHCRSDLSMAIPPLTTNHILKGFAERTKEIKTDSGIDSQVNESLCPEHEEKLKLFCVTDKQLVCLICKDGEKHKGHTFKPVKEAEESLKGKFQAFLQTVFCRNICCRGKGQKTK</sequence>
<dbReference type="InterPro" id="IPR003613">
    <property type="entry name" value="Ubox_domain"/>
</dbReference>
<dbReference type="InterPro" id="IPR017907">
    <property type="entry name" value="Znf_RING_CS"/>
</dbReference>
<dbReference type="PANTHER" id="PTHR24103">
    <property type="entry name" value="E3 UBIQUITIN-PROTEIN LIGASE TRIM"/>
    <property type="match status" value="1"/>
</dbReference>
<evidence type="ECO:0000256" key="1">
    <source>
        <dbReference type="ARBA" id="ARBA00022723"/>
    </source>
</evidence>
<dbReference type="InterPro" id="IPR013083">
    <property type="entry name" value="Znf_RING/FYVE/PHD"/>
</dbReference>
<keyword evidence="3" id="KW-0862">Zinc</keyword>
<gene>
    <name evidence="7" type="ORF">OJAV_G00062660</name>
</gene>
<dbReference type="Gene3D" id="3.30.40.10">
    <property type="entry name" value="Zinc/RING finger domain, C3HC4 (zinc finger)"/>
    <property type="match status" value="1"/>
</dbReference>
<dbReference type="SUPFAM" id="SSF57845">
    <property type="entry name" value="B-box zinc-binding domain"/>
    <property type="match status" value="1"/>
</dbReference>
<dbReference type="SMART" id="SM00184">
    <property type="entry name" value="RING"/>
    <property type="match status" value="1"/>
</dbReference>
<dbReference type="CDD" id="cd19800">
    <property type="entry name" value="Bbox2_xNF7-like"/>
    <property type="match status" value="1"/>
</dbReference>
<evidence type="ECO:0000256" key="4">
    <source>
        <dbReference type="PROSITE-ProRule" id="PRU00024"/>
    </source>
</evidence>
<dbReference type="GO" id="GO:0004842">
    <property type="term" value="F:ubiquitin-protein transferase activity"/>
    <property type="evidence" value="ECO:0007669"/>
    <property type="project" value="InterPro"/>
</dbReference>
<keyword evidence="2 4" id="KW-0863">Zinc-finger</keyword>
<protein>
    <recommendedName>
        <fullName evidence="9">RING-type domain-containing protein</fullName>
    </recommendedName>
</protein>
<dbReference type="EMBL" id="CM012443">
    <property type="protein sequence ID" value="RVE70212.1"/>
    <property type="molecule type" value="Genomic_DNA"/>
</dbReference>
<dbReference type="InterPro" id="IPR050143">
    <property type="entry name" value="TRIM/RBCC"/>
</dbReference>
<evidence type="ECO:0000256" key="3">
    <source>
        <dbReference type="ARBA" id="ARBA00022833"/>
    </source>
</evidence>
<feature type="domain" description="B box-type" evidence="6">
    <location>
        <begin position="86"/>
        <end position="127"/>
    </location>
</feature>
<dbReference type="GO" id="GO:0008270">
    <property type="term" value="F:zinc ion binding"/>
    <property type="evidence" value="ECO:0007669"/>
    <property type="project" value="UniProtKB-KW"/>
</dbReference>
<evidence type="ECO:0000256" key="2">
    <source>
        <dbReference type="ARBA" id="ARBA00022771"/>
    </source>
</evidence>
<dbReference type="PROSITE" id="PS50089">
    <property type="entry name" value="ZF_RING_2"/>
    <property type="match status" value="1"/>
</dbReference>
<dbReference type="PROSITE" id="PS00518">
    <property type="entry name" value="ZF_RING_1"/>
    <property type="match status" value="1"/>
</dbReference>
<dbReference type="InterPro" id="IPR000315">
    <property type="entry name" value="Znf_B-box"/>
</dbReference>
<organism evidence="7 8">
    <name type="scientific">Oryzias javanicus</name>
    <name type="common">Javanese ricefish</name>
    <name type="synonym">Aplocheilus javanicus</name>
    <dbReference type="NCBI Taxonomy" id="123683"/>
    <lineage>
        <taxon>Eukaryota</taxon>
        <taxon>Metazoa</taxon>
        <taxon>Chordata</taxon>
        <taxon>Craniata</taxon>
        <taxon>Vertebrata</taxon>
        <taxon>Euteleostomi</taxon>
        <taxon>Actinopterygii</taxon>
        <taxon>Neopterygii</taxon>
        <taxon>Teleostei</taxon>
        <taxon>Neoteleostei</taxon>
        <taxon>Acanthomorphata</taxon>
        <taxon>Ovalentaria</taxon>
        <taxon>Atherinomorphae</taxon>
        <taxon>Beloniformes</taxon>
        <taxon>Adrianichthyidae</taxon>
        <taxon>Oryziinae</taxon>
        <taxon>Oryzias</taxon>
    </lineage>
</organism>
<keyword evidence="8" id="KW-1185">Reference proteome</keyword>
<dbReference type="Gene3D" id="3.30.160.60">
    <property type="entry name" value="Classic Zinc Finger"/>
    <property type="match status" value="1"/>
</dbReference>
<dbReference type="PROSITE" id="PS50119">
    <property type="entry name" value="ZF_BBOX"/>
    <property type="match status" value="1"/>
</dbReference>
<dbReference type="Proteomes" id="UP000283210">
    <property type="component" value="Chromosome 7"/>
</dbReference>
<reference evidence="7 8" key="1">
    <citation type="submission" date="2018-11" db="EMBL/GenBank/DDBJ databases">
        <authorList>
            <person name="Lopez-Roques C."/>
            <person name="Donnadieu C."/>
            <person name="Bouchez O."/>
            <person name="Klopp C."/>
            <person name="Cabau C."/>
            <person name="Zahm M."/>
        </authorList>
    </citation>
    <scope>NUCLEOTIDE SEQUENCE [LARGE SCALE GENOMIC DNA]</scope>
    <source>
        <strain evidence="7">RS831</strain>
        <tissue evidence="7">Whole body</tissue>
    </source>
</reference>
<dbReference type="SMART" id="SM00504">
    <property type="entry name" value="Ubox"/>
    <property type="match status" value="1"/>
</dbReference>
<accession>A0A3S2MMP8</accession>
<proteinExistence type="predicted"/>
<keyword evidence="1" id="KW-0479">Metal-binding</keyword>
<dbReference type="GO" id="GO:0016567">
    <property type="term" value="P:protein ubiquitination"/>
    <property type="evidence" value="ECO:0007669"/>
    <property type="project" value="InterPro"/>
</dbReference>
<dbReference type="Pfam" id="PF13923">
    <property type="entry name" value="zf-C3HC4_2"/>
    <property type="match status" value="1"/>
</dbReference>
<dbReference type="Pfam" id="PF00643">
    <property type="entry name" value="zf-B_box"/>
    <property type="match status" value="1"/>
</dbReference>
<reference evidence="7 8" key="2">
    <citation type="submission" date="2019-01" db="EMBL/GenBank/DDBJ databases">
        <title>A chromosome length genome reference of the Java medaka (oryzias javanicus).</title>
        <authorList>
            <person name="Herpin A."/>
            <person name="Takehana Y."/>
            <person name="Naruse K."/>
            <person name="Ansai S."/>
            <person name="Kawaguchi M."/>
        </authorList>
    </citation>
    <scope>NUCLEOTIDE SEQUENCE [LARGE SCALE GENOMIC DNA]</scope>
    <source>
        <strain evidence="7">RS831</strain>
        <tissue evidence="7">Whole body</tissue>
    </source>
</reference>
<evidence type="ECO:0000313" key="8">
    <source>
        <dbReference type="Proteomes" id="UP000283210"/>
    </source>
</evidence>
<evidence type="ECO:0008006" key="9">
    <source>
        <dbReference type="Google" id="ProtNLM"/>
    </source>
</evidence>
<dbReference type="OrthoDB" id="654191at2759"/>
<evidence type="ECO:0000313" key="7">
    <source>
        <dbReference type="EMBL" id="RVE70212.1"/>
    </source>
</evidence>
<evidence type="ECO:0000259" key="5">
    <source>
        <dbReference type="PROSITE" id="PS50089"/>
    </source>
</evidence>
<dbReference type="InterPro" id="IPR001841">
    <property type="entry name" value="Znf_RING"/>
</dbReference>